<name>A0A7X1J030_9ACTN</name>
<evidence type="ECO:0000313" key="2">
    <source>
        <dbReference type="Proteomes" id="UP000584670"/>
    </source>
</evidence>
<proteinExistence type="predicted"/>
<evidence type="ECO:0000313" key="1">
    <source>
        <dbReference type="EMBL" id="MBC2901099.1"/>
    </source>
</evidence>
<reference evidence="1 2" key="1">
    <citation type="submission" date="2020-08" db="EMBL/GenBank/DDBJ databases">
        <title>Streptomyces sp. PSKA01 genome sequencing and assembly.</title>
        <authorList>
            <person name="Mandal S."/>
            <person name="Maiti P.K."/>
            <person name="Das P."/>
        </authorList>
    </citation>
    <scope>NUCLEOTIDE SEQUENCE [LARGE SCALE GENOMIC DNA]</scope>
    <source>
        <strain evidence="1 2">PSKA01</strain>
    </source>
</reference>
<dbReference type="Proteomes" id="UP000584670">
    <property type="component" value="Unassembled WGS sequence"/>
</dbReference>
<organism evidence="1 2">
    <name type="scientific">Streptomyces cupreus</name>
    <dbReference type="NCBI Taxonomy" id="2759956"/>
    <lineage>
        <taxon>Bacteria</taxon>
        <taxon>Bacillati</taxon>
        <taxon>Actinomycetota</taxon>
        <taxon>Actinomycetes</taxon>
        <taxon>Kitasatosporales</taxon>
        <taxon>Streptomycetaceae</taxon>
        <taxon>Streptomyces</taxon>
    </lineage>
</organism>
<gene>
    <name evidence="1" type="ORF">H4N64_05685</name>
</gene>
<keyword evidence="2" id="KW-1185">Reference proteome</keyword>
<dbReference type="AlphaFoldDB" id="A0A7X1J030"/>
<protein>
    <submittedName>
        <fullName evidence="1">Uncharacterized protein</fullName>
    </submittedName>
</protein>
<sequence length="78" mass="8571">MDSQIVRSSAPTPAEAAAWAEVLVRRQLLHAAILVPNGQWLVQRKSDSPVRVLAGPADVVELAAAIQHRIRTTRPRTR</sequence>
<comment type="caution">
    <text evidence="1">The sequence shown here is derived from an EMBL/GenBank/DDBJ whole genome shotgun (WGS) entry which is preliminary data.</text>
</comment>
<dbReference type="EMBL" id="JACMSF010000004">
    <property type="protein sequence ID" value="MBC2901099.1"/>
    <property type="molecule type" value="Genomic_DNA"/>
</dbReference>
<accession>A0A7X1J030</accession>